<dbReference type="EMBL" id="BMFF01000001">
    <property type="protein sequence ID" value="GGC88413.1"/>
    <property type="molecule type" value="Genomic_DNA"/>
</dbReference>
<keyword evidence="3" id="KW-1185">Reference proteome</keyword>
<dbReference type="InterPro" id="IPR016875">
    <property type="entry name" value="UCP028200"/>
</dbReference>
<dbReference type="PIRSF" id="PIRSF028200">
    <property type="entry name" value="UCP028200"/>
    <property type="match status" value="1"/>
</dbReference>
<comment type="caution">
    <text evidence="2">The sequence shown here is derived from an EMBL/GenBank/DDBJ whole genome shotgun (WGS) entry which is preliminary data.</text>
</comment>
<evidence type="ECO:0000313" key="3">
    <source>
        <dbReference type="Proteomes" id="UP000638188"/>
    </source>
</evidence>
<dbReference type="RefSeq" id="WP_150277386.1">
    <property type="nucleotide sequence ID" value="NZ_BMFF01000001.1"/>
</dbReference>
<feature type="chain" id="PRO_5045079429" evidence="1">
    <location>
        <begin position="32"/>
        <end position="289"/>
    </location>
</feature>
<dbReference type="SUPFAM" id="SSF58113">
    <property type="entry name" value="Apolipoprotein A-I"/>
    <property type="match status" value="1"/>
</dbReference>
<dbReference type="Pfam" id="PF19795">
    <property type="entry name" value="DUF6279"/>
    <property type="match status" value="1"/>
</dbReference>
<dbReference type="PROSITE" id="PS51257">
    <property type="entry name" value="PROKAR_LIPOPROTEIN"/>
    <property type="match status" value="1"/>
</dbReference>
<gene>
    <name evidence="2" type="ORF">GCM10007418_05140</name>
</gene>
<protein>
    <submittedName>
        <fullName evidence="2">Lipoprotein</fullName>
    </submittedName>
</protein>
<dbReference type="Proteomes" id="UP000638188">
    <property type="component" value="Unassembled WGS sequence"/>
</dbReference>
<keyword evidence="2" id="KW-0449">Lipoprotein</keyword>
<keyword evidence="1" id="KW-0732">Signal</keyword>
<evidence type="ECO:0000256" key="1">
    <source>
        <dbReference type="SAM" id="SignalP"/>
    </source>
</evidence>
<name>A0ABQ1P1D9_9GAMM</name>
<evidence type="ECO:0000313" key="2">
    <source>
        <dbReference type="EMBL" id="GGC88413.1"/>
    </source>
</evidence>
<reference evidence="3" key="1">
    <citation type="journal article" date="2019" name="Int. J. Syst. Evol. Microbiol.">
        <title>The Global Catalogue of Microorganisms (GCM) 10K type strain sequencing project: providing services to taxonomists for standard genome sequencing and annotation.</title>
        <authorList>
            <consortium name="The Broad Institute Genomics Platform"/>
            <consortium name="The Broad Institute Genome Sequencing Center for Infectious Disease"/>
            <person name="Wu L."/>
            <person name="Ma J."/>
        </authorList>
    </citation>
    <scope>NUCLEOTIDE SEQUENCE [LARGE SCALE GENOMIC DNA]</scope>
    <source>
        <strain evidence="3">CGMCC 1.12482</strain>
    </source>
</reference>
<sequence>MFNRCCFSFLKTLVLVACLTLLAACSASRLAYNNLDWLINWKVSDYISLTGDQKRWLRARTQEQLAWHCSVELPRYLPLLDHLETSLRDEQLDSSMLSQGLPRIETAVDRLLTEIAPTVSGLLRQLDARQVEELKANLQKKHAELVEKYVEPDLTTQHRERVDRAQERLEDWLGPLDKQQYARLSDWADQLQGHSSIWLDNRLAWQNAFLTAVENRGKPEFDQQITELLIEREQFWIDRYGRIADINQEQGARLLADLMNLASDKQKQHLTKRFSTLRADMEALQCTKA</sequence>
<feature type="signal peptide" evidence="1">
    <location>
        <begin position="1"/>
        <end position="31"/>
    </location>
</feature>
<accession>A0ABQ1P1D9</accession>
<proteinExistence type="predicted"/>
<organism evidence="2 3">
    <name type="scientific">Halopseudomonas salina</name>
    <dbReference type="NCBI Taxonomy" id="1323744"/>
    <lineage>
        <taxon>Bacteria</taxon>
        <taxon>Pseudomonadati</taxon>
        <taxon>Pseudomonadota</taxon>
        <taxon>Gammaproteobacteria</taxon>
        <taxon>Pseudomonadales</taxon>
        <taxon>Pseudomonadaceae</taxon>
        <taxon>Halopseudomonas</taxon>
    </lineage>
</organism>